<dbReference type="EC" id="3.2.1.72" evidence="1"/>
<dbReference type="GO" id="GO:0033914">
    <property type="term" value="F:xylan 1,3-beta-xylosidase activity"/>
    <property type="evidence" value="ECO:0007669"/>
    <property type="project" value="UniProtKB-EC"/>
</dbReference>
<proteinExistence type="predicted"/>
<dbReference type="EMBL" id="SNRY01008524">
    <property type="protein sequence ID" value="KAA6308371.1"/>
    <property type="molecule type" value="Genomic_DNA"/>
</dbReference>
<gene>
    <name evidence="1" type="ORF">EZS27_039952</name>
</gene>
<reference evidence="1" key="1">
    <citation type="submission" date="2019-03" db="EMBL/GenBank/DDBJ databases">
        <title>Single cell metagenomics reveals metabolic interactions within the superorganism composed of flagellate Streblomastix strix and complex community of Bacteroidetes bacteria on its surface.</title>
        <authorList>
            <person name="Treitli S.C."/>
            <person name="Kolisko M."/>
            <person name="Husnik F."/>
            <person name="Keeling P."/>
            <person name="Hampl V."/>
        </authorList>
    </citation>
    <scope>NUCLEOTIDE SEQUENCE</scope>
    <source>
        <strain evidence="1">STM</strain>
    </source>
</reference>
<evidence type="ECO:0000313" key="1">
    <source>
        <dbReference type="EMBL" id="KAA6308371.1"/>
    </source>
</evidence>
<comment type="caution">
    <text evidence="1">The sequence shown here is derived from an EMBL/GenBank/DDBJ whole genome shotgun (WGS) entry which is preliminary data.</text>
</comment>
<protein>
    <submittedName>
        <fullName evidence="1">Xylan 1 3-beta-xylosidase</fullName>
        <ecNumber evidence="1">3.2.1.72</ecNumber>
    </submittedName>
</protein>
<keyword evidence="1" id="KW-0378">Hydrolase</keyword>
<accession>A0A5J4PHX7</accession>
<name>A0A5J4PHX7_9ZZZZ</name>
<organism evidence="1">
    <name type="scientific">termite gut metagenome</name>
    <dbReference type="NCBI Taxonomy" id="433724"/>
    <lineage>
        <taxon>unclassified sequences</taxon>
        <taxon>metagenomes</taxon>
        <taxon>organismal metagenomes</taxon>
    </lineage>
</organism>
<dbReference type="AlphaFoldDB" id="A0A5J4PHX7"/>
<sequence>MIHWGVKENKLNNALMVFDSQPIYRFFNRFSSYYFTIDSFNETA</sequence>
<keyword evidence="1" id="KW-0326">Glycosidase</keyword>